<dbReference type="InterPro" id="IPR050566">
    <property type="entry name" value="Deoxyribonucleoside_kinase"/>
</dbReference>
<dbReference type="GO" id="GO:0019136">
    <property type="term" value="F:deoxynucleoside kinase activity"/>
    <property type="evidence" value="ECO:0007669"/>
    <property type="project" value="InterPro"/>
</dbReference>
<dbReference type="PANTHER" id="PTHR10513">
    <property type="entry name" value="DEOXYNUCLEOSIDE KINASE"/>
    <property type="match status" value="1"/>
</dbReference>
<dbReference type="InterPro" id="IPR027417">
    <property type="entry name" value="P-loop_NTPase"/>
</dbReference>
<dbReference type="EMBL" id="CP034298">
    <property type="protein sequence ID" value="QHH09459.1"/>
    <property type="molecule type" value="Genomic_DNA"/>
</dbReference>
<dbReference type="Proteomes" id="UP000464718">
    <property type="component" value="Chromosome i"/>
</dbReference>
<feature type="active site" description="Proton acceptor" evidence="1">
    <location>
        <position position="83"/>
    </location>
</feature>
<keyword evidence="4" id="KW-0808">Transferase</keyword>
<evidence type="ECO:0000313" key="4">
    <source>
        <dbReference type="EMBL" id="QHH09459.1"/>
    </source>
</evidence>
<dbReference type="InterPro" id="IPR002624">
    <property type="entry name" value="DCK/DGK"/>
</dbReference>
<dbReference type="GO" id="GO:0005737">
    <property type="term" value="C:cytoplasm"/>
    <property type="evidence" value="ECO:0007669"/>
    <property type="project" value="TreeGrafter"/>
</dbReference>
<sequence>MPYITLEGNVGVGKSTLLHRLADELGWEAVEEGIEFDEGFQSLLKERYENPTPENVAKLQLYVANFMAERINSLDPNKYYVVERSVFATELFSLAANRPDIIDALAGHVLRVPAPEFYLYLSAPPRLCLERIHERDRTGEGEGISLEYLQTLHDIHERWFNMMHFLGRVQRVDAVEHPDVKRLAESVKAKVYTKY</sequence>
<evidence type="ECO:0000313" key="5">
    <source>
        <dbReference type="Proteomes" id="UP000464718"/>
    </source>
</evidence>
<organism evidence="4 5">
    <name type="scientific">Vibrio parahaemolyticus</name>
    <dbReference type="NCBI Taxonomy" id="670"/>
    <lineage>
        <taxon>Bacteria</taxon>
        <taxon>Pseudomonadati</taxon>
        <taxon>Pseudomonadota</taxon>
        <taxon>Gammaproteobacteria</taxon>
        <taxon>Vibrionales</taxon>
        <taxon>Vibrionaceae</taxon>
        <taxon>Vibrio</taxon>
    </lineage>
</organism>
<evidence type="ECO:0000256" key="1">
    <source>
        <dbReference type="PIRSR" id="PIRSR000705-1"/>
    </source>
</evidence>
<evidence type="ECO:0000259" key="3">
    <source>
        <dbReference type="Pfam" id="PF01712"/>
    </source>
</evidence>
<name>A0AAX1FPZ8_VIBPH</name>
<dbReference type="RefSeq" id="WP_005490196.1">
    <property type="nucleotide sequence ID" value="NZ_CP023710.1"/>
</dbReference>
<dbReference type="AlphaFoldDB" id="A0AAX1FPZ8"/>
<feature type="binding site" evidence="2">
    <location>
        <begin position="131"/>
        <end position="135"/>
    </location>
    <ligand>
        <name>ATP</name>
        <dbReference type="ChEBI" id="CHEBI:30616"/>
    </ligand>
</feature>
<keyword evidence="4" id="KW-0418">Kinase</keyword>
<feature type="binding site" evidence="2">
    <location>
        <begin position="8"/>
        <end position="16"/>
    </location>
    <ligand>
        <name>ATP</name>
        <dbReference type="ChEBI" id="CHEBI:30616"/>
    </ligand>
</feature>
<keyword evidence="2" id="KW-0547">Nucleotide-binding</keyword>
<dbReference type="Pfam" id="PF01712">
    <property type="entry name" value="dNK"/>
    <property type="match status" value="1"/>
</dbReference>
<dbReference type="InterPro" id="IPR031314">
    <property type="entry name" value="DNK_dom"/>
</dbReference>
<proteinExistence type="predicted"/>
<protein>
    <submittedName>
        <fullName evidence="4">Deoxyguanosine kinase</fullName>
    </submittedName>
</protein>
<reference evidence="4 5" key="1">
    <citation type="submission" date="2018-12" db="EMBL/GenBank/DDBJ databases">
        <title>Genomic insights into the evolutionary origins and pathogenicity of five Vibrio parahaemolyticus strains isolated from the shrimp with acute hepatopancreatic necrosis disease (AHPND).</title>
        <authorList>
            <person name="Yang Q."/>
            <person name="Dong X."/>
            <person name="Xie G."/>
            <person name="Fu S."/>
            <person name="Zou P."/>
            <person name="Sun J."/>
            <person name="Wang Y."/>
            <person name="Huang J."/>
        </authorList>
    </citation>
    <scope>NUCLEOTIDE SEQUENCE [LARGE SCALE GENOMIC DNA]</scope>
    <source>
        <strain evidence="4 5">20160303005-1</strain>
    </source>
</reference>
<dbReference type="PIRSF" id="PIRSF000705">
    <property type="entry name" value="DNK"/>
    <property type="match status" value="1"/>
</dbReference>
<dbReference type="GO" id="GO:0005524">
    <property type="term" value="F:ATP binding"/>
    <property type="evidence" value="ECO:0007669"/>
    <property type="project" value="UniProtKB-KW"/>
</dbReference>
<accession>A0AAX1FPZ8</accession>
<dbReference type="Gene3D" id="3.40.50.300">
    <property type="entry name" value="P-loop containing nucleotide triphosphate hydrolases"/>
    <property type="match status" value="1"/>
</dbReference>
<gene>
    <name evidence="4" type="ORF">EHC69_08745</name>
</gene>
<dbReference type="PANTHER" id="PTHR10513:SF35">
    <property type="entry name" value="DEOXYADENOSINE KINASE"/>
    <property type="match status" value="1"/>
</dbReference>
<keyword evidence="2" id="KW-0067">ATP-binding</keyword>
<feature type="domain" description="Deoxynucleoside kinase" evidence="3">
    <location>
        <begin position="4"/>
        <end position="166"/>
    </location>
</feature>
<evidence type="ECO:0000256" key="2">
    <source>
        <dbReference type="PIRSR" id="PIRSR000705-3"/>
    </source>
</evidence>
<dbReference type="SUPFAM" id="SSF52540">
    <property type="entry name" value="P-loop containing nucleoside triphosphate hydrolases"/>
    <property type="match status" value="1"/>
</dbReference>